<dbReference type="SUPFAM" id="SSF56219">
    <property type="entry name" value="DNase I-like"/>
    <property type="match status" value="1"/>
</dbReference>
<dbReference type="EMBL" id="CAKXAJ010023759">
    <property type="protein sequence ID" value="CAH2228095.1"/>
    <property type="molecule type" value="Genomic_DNA"/>
</dbReference>
<protein>
    <submittedName>
        <fullName evidence="2">Jg8321 protein</fullName>
    </submittedName>
</protein>
<name>A0A8S4QYT8_9NEOP</name>
<gene>
    <name evidence="2" type="primary">jg8321</name>
    <name evidence="2" type="ORF">PAEG_LOCUS8197</name>
</gene>
<feature type="domain" description="Endonuclease/exonuclease/phosphatase" evidence="1">
    <location>
        <begin position="30"/>
        <end position="107"/>
    </location>
</feature>
<reference evidence="2" key="1">
    <citation type="submission" date="2022-03" db="EMBL/GenBank/DDBJ databases">
        <authorList>
            <person name="Lindestad O."/>
        </authorList>
    </citation>
    <scope>NUCLEOTIDE SEQUENCE</scope>
</reference>
<evidence type="ECO:0000259" key="1">
    <source>
        <dbReference type="Pfam" id="PF14529"/>
    </source>
</evidence>
<dbReference type="Proteomes" id="UP000838756">
    <property type="component" value="Unassembled WGS sequence"/>
</dbReference>
<comment type="caution">
    <text evidence="2">The sequence shown here is derived from an EMBL/GenBank/DDBJ whole genome shotgun (WGS) entry which is preliminary data.</text>
</comment>
<sequence length="110" mass="12642">MENDLKVTEHPTLSSENFVVADLKTRSWEICVISVYFEDSLPIEPYLTHLKMIRDKLRPKNLFIGGDANAWSTWWGSELEDHRGEAMMGVMDEMEMHILNEGNDPTSTKA</sequence>
<dbReference type="AlphaFoldDB" id="A0A8S4QYT8"/>
<dbReference type="InterPro" id="IPR005135">
    <property type="entry name" value="Endo/exonuclease/phosphatase"/>
</dbReference>
<dbReference type="Pfam" id="PF14529">
    <property type="entry name" value="Exo_endo_phos_2"/>
    <property type="match status" value="1"/>
</dbReference>
<evidence type="ECO:0000313" key="3">
    <source>
        <dbReference type="Proteomes" id="UP000838756"/>
    </source>
</evidence>
<accession>A0A8S4QYT8</accession>
<proteinExistence type="predicted"/>
<keyword evidence="3" id="KW-1185">Reference proteome</keyword>
<evidence type="ECO:0000313" key="2">
    <source>
        <dbReference type="EMBL" id="CAH2228095.1"/>
    </source>
</evidence>
<dbReference type="InterPro" id="IPR036691">
    <property type="entry name" value="Endo/exonu/phosph_ase_sf"/>
</dbReference>
<dbReference type="GO" id="GO:0003824">
    <property type="term" value="F:catalytic activity"/>
    <property type="evidence" value="ECO:0007669"/>
    <property type="project" value="InterPro"/>
</dbReference>
<dbReference type="OrthoDB" id="411871at2759"/>
<dbReference type="Gene3D" id="3.60.10.10">
    <property type="entry name" value="Endonuclease/exonuclease/phosphatase"/>
    <property type="match status" value="1"/>
</dbReference>
<organism evidence="2 3">
    <name type="scientific">Pararge aegeria aegeria</name>
    <dbReference type="NCBI Taxonomy" id="348720"/>
    <lineage>
        <taxon>Eukaryota</taxon>
        <taxon>Metazoa</taxon>
        <taxon>Ecdysozoa</taxon>
        <taxon>Arthropoda</taxon>
        <taxon>Hexapoda</taxon>
        <taxon>Insecta</taxon>
        <taxon>Pterygota</taxon>
        <taxon>Neoptera</taxon>
        <taxon>Endopterygota</taxon>
        <taxon>Lepidoptera</taxon>
        <taxon>Glossata</taxon>
        <taxon>Ditrysia</taxon>
        <taxon>Papilionoidea</taxon>
        <taxon>Nymphalidae</taxon>
        <taxon>Satyrinae</taxon>
        <taxon>Satyrini</taxon>
        <taxon>Parargina</taxon>
        <taxon>Pararge</taxon>
    </lineage>
</organism>